<proteinExistence type="predicted"/>
<feature type="transmembrane region" description="Helical" evidence="1">
    <location>
        <begin position="6"/>
        <end position="29"/>
    </location>
</feature>
<keyword evidence="1" id="KW-0812">Transmembrane</keyword>
<dbReference type="EMBL" id="LAZR01000403">
    <property type="protein sequence ID" value="KKN70387.1"/>
    <property type="molecule type" value="Genomic_DNA"/>
</dbReference>
<comment type="caution">
    <text evidence="2">The sequence shown here is derived from an EMBL/GenBank/DDBJ whole genome shotgun (WGS) entry which is preliminary data.</text>
</comment>
<evidence type="ECO:0000313" key="2">
    <source>
        <dbReference type="EMBL" id="KKN70387.1"/>
    </source>
</evidence>
<keyword evidence="1" id="KW-0472">Membrane</keyword>
<evidence type="ECO:0000256" key="1">
    <source>
        <dbReference type="SAM" id="Phobius"/>
    </source>
</evidence>
<gene>
    <name evidence="2" type="ORF">LCGC14_0430820</name>
</gene>
<dbReference type="AlphaFoldDB" id="A0A0F9T691"/>
<sequence length="34" mass="3867">MGILEIKIILYGIIGGVVMWLVFTIALHIRLELQ</sequence>
<name>A0A0F9T691_9ZZZZ</name>
<reference evidence="2" key="1">
    <citation type="journal article" date="2015" name="Nature">
        <title>Complex archaea that bridge the gap between prokaryotes and eukaryotes.</title>
        <authorList>
            <person name="Spang A."/>
            <person name="Saw J.H."/>
            <person name="Jorgensen S.L."/>
            <person name="Zaremba-Niedzwiedzka K."/>
            <person name="Martijn J."/>
            <person name="Lind A.E."/>
            <person name="van Eijk R."/>
            <person name="Schleper C."/>
            <person name="Guy L."/>
            <person name="Ettema T.J."/>
        </authorList>
    </citation>
    <scope>NUCLEOTIDE SEQUENCE</scope>
</reference>
<keyword evidence="1" id="KW-1133">Transmembrane helix</keyword>
<accession>A0A0F9T691</accession>
<protein>
    <submittedName>
        <fullName evidence="2">Uncharacterized protein</fullName>
    </submittedName>
</protein>
<organism evidence="2">
    <name type="scientific">marine sediment metagenome</name>
    <dbReference type="NCBI Taxonomy" id="412755"/>
    <lineage>
        <taxon>unclassified sequences</taxon>
        <taxon>metagenomes</taxon>
        <taxon>ecological metagenomes</taxon>
    </lineage>
</organism>